<dbReference type="EMBL" id="AP019400">
    <property type="protein sequence ID" value="BBI30886.1"/>
    <property type="molecule type" value="Genomic_DNA"/>
</dbReference>
<keyword evidence="2" id="KW-0812">Transmembrane</keyword>
<proteinExistence type="predicted"/>
<feature type="repeat" description="TPR" evidence="1">
    <location>
        <begin position="107"/>
        <end position="140"/>
    </location>
</feature>
<dbReference type="Gene3D" id="1.25.40.10">
    <property type="entry name" value="Tetratricopeptide repeat domain"/>
    <property type="match status" value="1"/>
</dbReference>
<keyword evidence="2" id="KW-1133">Transmembrane helix</keyword>
<evidence type="ECO:0000313" key="4">
    <source>
        <dbReference type="Proteomes" id="UP000289856"/>
    </source>
</evidence>
<organism evidence="3 4">
    <name type="scientific">Cohnella abietis</name>
    <dbReference type="NCBI Taxonomy" id="2507935"/>
    <lineage>
        <taxon>Bacteria</taxon>
        <taxon>Bacillati</taxon>
        <taxon>Bacillota</taxon>
        <taxon>Bacilli</taxon>
        <taxon>Bacillales</taxon>
        <taxon>Paenibacillaceae</taxon>
        <taxon>Cohnella</taxon>
    </lineage>
</organism>
<dbReference type="Pfam" id="PF14559">
    <property type="entry name" value="TPR_19"/>
    <property type="match status" value="2"/>
</dbReference>
<feature type="transmembrane region" description="Helical" evidence="2">
    <location>
        <begin position="235"/>
        <end position="253"/>
    </location>
</feature>
<evidence type="ECO:0000256" key="1">
    <source>
        <dbReference type="PROSITE-ProRule" id="PRU00339"/>
    </source>
</evidence>
<dbReference type="OrthoDB" id="2465982at2"/>
<evidence type="ECO:0000256" key="2">
    <source>
        <dbReference type="SAM" id="Phobius"/>
    </source>
</evidence>
<dbReference type="InterPro" id="IPR019734">
    <property type="entry name" value="TPR_rpt"/>
</dbReference>
<keyword evidence="2" id="KW-0472">Membrane</keyword>
<feature type="transmembrane region" description="Helical" evidence="2">
    <location>
        <begin position="312"/>
        <end position="334"/>
    </location>
</feature>
<feature type="transmembrane region" description="Helical" evidence="2">
    <location>
        <begin position="259"/>
        <end position="276"/>
    </location>
</feature>
<sequence>MELQQRKLLPMIEHYLDIKRYDQAKVLVHEGLAESPEDAHLHFLAGRVYYLLDEYDQAEEHLRFAFRYGYDFVAVQYMFGHIYLEKEQWALSECAYLAALEKSPNNARLHAAYGALLIQTGEWKQGLHMLNQAEKLDPNDSEVLRHRLYYDIAGNHNNSNMITLEKYMRFEDDQTASLSQMGITEYYRGNYRAAREHFRQAYLSNPADKSLLRNVRLLENQANPLLFPISWSDKIGGMPFLWFWVTLLVLFLYPYNDNFLGWGITGFIFLGVYIYLAKSLVLIHQEALDSGLSYWKALLNSNVKRKIAADGILLLGVMLIFVSGPFGMIIAFYVRKALLKNTNYRV</sequence>
<dbReference type="KEGG" id="cohn:KCTCHS21_02850"/>
<keyword evidence="4" id="KW-1185">Reference proteome</keyword>
<keyword evidence="1" id="KW-0802">TPR repeat</keyword>
<dbReference type="SUPFAM" id="SSF48452">
    <property type="entry name" value="TPR-like"/>
    <property type="match status" value="1"/>
</dbReference>
<dbReference type="SMART" id="SM00028">
    <property type="entry name" value="TPR"/>
    <property type="match status" value="4"/>
</dbReference>
<dbReference type="RefSeq" id="WP_130604796.1">
    <property type="nucleotide sequence ID" value="NZ_AP019400.1"/>
</dbReference>
<dbReference type="InterPro" id="IPR011990">
    <property type="entry name" value="TPR-like_helical_dom_sf"/>
</dbReference>
<dbReference type="AlphaFoldDB" id="A0A3T1CYH5"/>
<feature type="repeat" description="TPR" evidence="1">
    <location>
        <begin position="175"/>
        <end position="208"/>
    </location>
</feature>
<name>A0A3T1CYH5_9BACL</name>
<gene>
    <name evidence="3" type="ORF">KCTCHS21_02850</name>
</gene>
<evidence type="ECO:0000313" key="3">
    <source>
        <dbReference type="EMBL" id="BBI30886.1"/>
    </source>
</evidence>
<dbReference type="PROSITE" id="PS50005">
    <property type="entry name" value="TPR"/>
    <property type="match status" value="2"/>
</dbReference>
<protein>
    <submittedName>
        <fullName evidence="3">Uncharacterized protein</fullName>
    </submittedName>
</protein>
<dbReference type="Proteomes" id="UP000289856">
    <property type="component" value="Chromosome"/>
</dbReference>
<reference evidence="3 4" key="1">
    <citation type="submission" date="2019-01" db="EMBL/GenBank/DDBJ databases">
        <title>Complete genome sequence of Cohnella hallensis HS21 isolated from Korean fir (Abies koreana) rhizospheric soil.</title>
        <authorList>
            <person name="Jiang L."/>
            <person name="Kang S.W."/>
            <person name="Kim S."/>
            <person name="Jung J."/>
            <person name="Kim C.Y."/>
            <person name="Kim D.H."/>
            <person name="Kim S.W."/>
            <person name="Lee J."/>
        </authorList>
    </citation>
    <scope>NUCLEOTIDE SEQUENCE [LARGE SCALE GENOMIC DNA]</scope>
    <source>
        <strain evidence="3 4">HS21</strain>
    </source>
</reference>
<accession>A0A3T1CYH5</accession>